<keyword evidence="3" id="KW-0547">Nucleotide-binding</keyword>
<evidence type="ECO:0000256" key="3">
    <source>
        <dbReference type="ARBA" id="ARBA00022741"/>
    </source>
</evidence>
<dbReference type="Proteomes" id="UP001499930">
    <property type="component" value="Unassembled WGS sequence"/>
</dbReference>
<dbReference type="EMBL" id="BAAAWD010000004">
    <property type="protein sequence ID" value="GAA2989172.1"/>
    <property type="molecule type" value="Genomic_DNA"/>
</dbReference>
<evidence type="ECO:0008006" key="8">
    <source>
        <dbReference type="Google" id="ProtNLM"/>
    </source>
</evidence>
<reference evidence="6 7" key="1">
    <citation type="journal article" date="2019" name="Int. J. Syst. Evol. Microbiol.">
        <title>The Global Catalogue of Microorganisms (GCM) 10K type strain sequencing project: providing services to taxonomists for standard genome sequencing and annotation.</title>
        <authorList>
            <consortium name="The Broad Institute Genomics Platform"/>
            <consortium name="The Broad Institute Genome Sequencing Center for Infectious Disease"/>
            <person name="Wu L."/>
            <person name="Ma J."/>
        </authorList>
    </citation>
    <scope>NUCLEOTIDE SEQUENCE [LARGE SCALE GENOMIC DNA]</scope>
    <source>
        <strain evidence="6 7">JCM 3106</strain>
    </source>
</reference>
<evidence type="ECO:0000256" key="1">
    <source>
        <dbReference type="ARBA" id="ARBA00008936"/>
    </source>
</evidence>
<evidence type="ECO:0000256" key="4">
    <source>
        <dbReference type="ARBA" id="ARBA00022840"/>
    </source>
</evidence>
<name>A0ABN3XR47_9ACTN</name>
<gene>
    <name evidence="6" type="ORF">GCM10017559_06360</name>
</gene>
<keyword evidence="2" id="KW-0813">Transport</keyword>
<dbReference type="InterPro" id="IPR024034">
    <property type="entry name" value="ATPase_F1/V1_b/a_C"/>
</dbReference>
<dbReference type="SUPFAM" id="SSF47917">
    <property type="entry name" value="C-terminal domain of alpha and beta subunits of F1 ATP synthase"/>
    <property type="match status" value="1"/>
</dbReference>
<evidence type="ECO:0000256" key="5">
    <source>
        <dbReference type="ARBA" id="ARBA00023065"/>
    </source>
</evidence>
<proteinExistence type="inferred from homology"/>
<protein>
    <recommendedName>
        <fullName evidence="8">ATPase F1/V1/A1 complex alpha/beta subunit nucleotide-binding domain-containing protein</fullName>
    </recommendedName>
</protein>
<evidence type="ECO:0000313" key="6">
    <source>
        <dbReference type="EMBL" id="GAA2989172.1"/>
    </source>
</evidence>
<organism evidence="6 7">
    <name type="scientific">Streptosporangium longisporum</name>
    <dbReference type="NCBI Taxonomy" id="46187"/>
    <lineage>
        <taxon>Bacteria</taxon>
        <taxon>Bacillati</taxon>
        <taxon>Actinomycetota</taxon>
        <taxon>Actinomycetes</taxon>
        <taxon>Streptosporangiales</taxon>
        <taxon>Streptosporangiaceae</taxon>
        <taxon>Streptosporangium</taxon>
    </lineage>
</organism>
<sequence>MYGRRGRSPASPGRTCPLDETIASFKGLCAGEYDHLPEQAFFMVGGIDQAVAKAKELAR</sequence>
<comment type="similarity">
    <text evidence="1">Belongs to the ATPase alpha/beta chains family.</text>
</comment>
<accession>A0ABN3XR47</accession>
<keyword evidence="4" id="KW-0067">ATP-binding</keyword>
<dbReference type="Gene3D" id="1.10.1140.10">
    <property type="entry name" value="Bovine Mitochondrial F1-atpase, Atp Synthase Beta Chain, Chain D, domain 3"/>
    <property type="match status" value="1"/>
</dbReference>
<keyword evidence="7" id="KW-1185">Reference proteome</keyword>
<keyword evidence="5" id="KW-0406">Ion transport</keyword>
<evidence type="ECO:0000256" key="2">
    <source>
        <dbReference type="ARBA" id="ARBA00022448"/>
    </source>
</evidence>
<evidence type="ECO:0000313" key="7">
    <source>
        <dbReference type="Proteomes" id="UP001499930"/>
    </source>
</evidence>
<comment type="caution">
    <text evidence="6">The sequence shown here is derived from an EMBL/GenBank/DDBJ whole genome shotgun (WGS) entry which is preliminary data.</text>
</comment>